<proteinExistence type="predicted"/>
<dbReference type="InterPro" id="IPR025535">
    <property type="entry name" value="DUF4421"/>
</dbReference>
<accession>A0A938WKD2</accession>
<organism evidence="2 3">
    <name type="scientific">Marseilla massiliensis</name>
    <dbReference type="NCBI Taxonomy" id="1841864"/>
    <lineage>
        <taxon>Bacteria</taxon>
        <taxon>Pseudomonadati</taxon>
        <taxon>Bacteroidota</taxon>
        <taxon>Bacteroidia</taxon>
        <taxon>Bacteroidales</taxon>
        <taxon>Prevotellaceae</taxon>
        <taxon>Marseilla</taxon>
    </lineage>
</organism>
<gene>
    <name evidence="2" type="ORF">H6B30_02360</name>
</gene>
<dbReference type="Pfam" id="PF14391">
    <property type="entry name" value="DUF4421"/>
    <property type="match status" value="1"/>
</dbReference>
<dbReference type="EMBL" id="JACJJL010000003">
    <property type="protein sequence ID" value="MBM6660606.1"/>
    <property type="molecule type" value="Genomic_DNA"/>
</dbReference>
<feature type="signal peptide" evidence="1">
    <location>
        <begin position="1"/>
        <end position="20"/>
    </location>
</feature>
<comment type="caution">
    <text evidence="2">The sequence shown here is derived from an EMBL/GenBank/DDBJ whole genome shotgun (WGS) entry which is preliminary data.</text>
</comment>
<keyword evidence="1" id="KW-0732">Signal</keyword>
<keyword evidence="3" id="KW-1185">Reference proteome</keyword>
<feature type="chain" id="PRO_5037498271" evidence="1">
    <location>
        <begin position="21"/>
        <end position="357"/>
    </location>
</feature>
<protein>
    <submittedName>
        <fullName evidence="2">DUF4421 domain-containing protein</fullName>
    </submittedName>
</protein>
<dbReference type="AlphaFoldDB" id="A0A938WKD2"/>
<sequence length="357" mass="40168">MSCRLCLIVLMIGSALFASASEGGQRNELGWVKRLVRGFSAIDTNYIEPQHYNFTVMLQSTFNYDIYRLRSNSGQAVTLSPDMAMRIGPYMGWRWFFLGYTFDLKHIGFGDSGKKRELEFSIYSSQIGVDLFYRRTGSDYKIRNAYLGDGVDVSRLVDVAFDGINVGITGINLYYIFNHERFSYPAAFAQSTCQKISCGSWLAGIGYTSNSIELDYAKLQNVVAQYCKPSTVKIDSGLMFNSVKYYDVSVSGGYAYNWVFAKGFLFCASASVALAYKHAHGNIGGNNDRGFSFNNVNIDGIGRFGLVYNNTRWYAGASAILHSYNYRKNRFATNNVFGSLNFYIGYNFGLKKGYRNK</sequence>
<evidence type="ECO:0000313" key="2">
    <source>
        <dbReference type="EMBL" id="MBM6660606.1"/>
    </source>
</evidence>
<evidence type="ECO:0000256" key="1">
    <source>
        <dbReference type="SAM" id="SignalP"/>
    </source>
</evidence>
<dbReference type="Proteomes" id="UP000764045">
    <property type="component" value="Unassembled WGS sequence"/>
</dbReference>
<name>A0A938WKD2_9BACT</name>
<evidence type="ECO:0000313" key="3">
    <source>
        <dbReference type="Proteomes" id="UP000764045"/>
    </source>
</evidence>
<reference evidence="2 3" key="1">
    <citation type="journal article" date="2021" name="Sci. Rep.">
        <title>The distribution of antibiotic resistance genes in chicken gut microbiota commensals.</title>
        <authorList>
            <person name="Juricova H."/>
            <person name="Matiasovicova J."/>
            <person name="Kubasova T."/>
            <person name="Cejkova D."/>
            <person name="Rychlik I."/>
        </authorList>
    </citation>
    <scope>NUCLEOTIDE SEQUENCE [LARGE SCALE GENOMIC DNA]</scope>
    <source>
        <strain evidence="2 3">An819</strain>
    </source>
</reference>